<dbReference type="OrthoDB" id="3172589at2"/>
<evidence type="ECO:0000256" key="1">
    <source>
        <dbReference type="ARBA" id="ARBA00012506"/>
    </source>
</evidence>
<dbReference type="AlphaFoldDB" id="A0A4V1QU81"/>
<protein>
    <recommendedName>
        <fullName evidence="1">bis(5'-nucleosyl)-tetraphosphatase (symmetrical)</fullName>
        <ecNumber evidence="1">3.6.1.41</ecNumber>
    </recommendedName>
</protein>
<dbReference type="PROSITE" id="PS51831">
    <property type="entry name" value="HD"/>
    <property type="match status" value="1"/>
</dbReference>
<comment type="caution">
    <text evidence="8">The sequence shown here is derived from an EMBL/GenBank/DDBJ whole genome shotgun (WGS) entry which is preliminary data.</text>
</comment>
<dbReference type="Gene3D" id="1.10.3210.10">
    <property type="entry name" value="Hypothetical protein af1432"/>
    <property type="match status" value="1"/>
</dbReference>
<organism evidence="8 9">
    <name type="scientific">Senegalimassilia faecalis</name>
    <dbReference type="NCBI Taxonomy" id="2509433"/>
    <lineage>
        <taxon>Bacteria</taxon>
        <taxon>Bacillati</taxon>
        <taxon>Actinomycetota</taxon>
        <taxon>Coriobacteriia</taxon>
        <taxon>Coriobacteriales</taxon>
        <taxon>Coriobacteriaceae</taxon>
        <taxon>Senegalimassilia</taxon>
    </lineage>
</organism>
<keyword evidence="5" id="KW-0408">Iron</keyword>
<name>A0A4V1QU81_9ACTN</name>
<keyword evidence="4" id="KW-0378">Hydrolase</keyword>
<dbReference type="Proteomes" id="UP000293345">
    <property type="component" value="Unassembled WGS sequence"/>
</dbReference>
<feature type="domain" description="HD" evidence="7">
    <location>
        <begin position="31"/>
        <end position="147"/>
    </location>
</feature>
<evidence type="ECO:0000259" key="7">
    <source>
        <dbReference type="PROSITE" id="PS51831"/>
    </source>
</evidence>
<dbReference type="SMART" id="SM00471">
    <property type="entry name" value="HDc"/>
    <property type="match status" value="1"/>
</dbReference>
<dbReference type="InterPro" id="IPR005249">
    <property type="entry name" value="YqeK"/>
</dbReference>
<evidence type="ECO:0000256" key="6">
    <source>
        <dbReference type="ARBA" id="ARBA00049417"/>
    </source>
</evidence>
<reference evidence="8 9" key="1">
    <citation type="submission" date="2019-01" db="EMBL/GenBank/DDBJ databases">
        <title>Senegalimassilia sp. nov. KGMB04484 isolated human feces.</title>
        <authorList>
            <person name="Han K.-I."/>
            <person name="Kim J.-S."/>
            <person name="Lee K.C."/>
            <person name="Suh M.K."/>
            <person name="Eom M.K."/>
            <person name="Lee J.H."/>
            <person name="Park S.-H."/>
            <person name="Kang S.W."/>
            <person name="Park J.-E."/>
            <person name="Oh B.S."/>
            <person name="Yu S.Y."/>
            <person name="Choi S.-H."/>
            <person name="Lee D.H."/>
            <person name="Yoon H."/>
            <person name="Kim B.-Y."/>
            <person name="Lee J.H."/>
            <person name="Lee J.-S."/>
        </authorList>
    </citation>
    <scope>NUCLEOTIDE SEQUENCE [LARGE SCALE GENOMIC DNA]</scope>
    <source>
        <strain evidence="8 9">KGMB04484</strain>
    </source>
</reference>
<comment type="catalytic activity">
    <reaction evidence="6">
        <text>P(1),P(4)-bis(5'-adenosyl) tetraphosphate + H2O = 2 ADP + 2 H(+)</text>
        <dbReference type="Rhea" id="RHEA:24252"/>
        <dbReference type="ChEBI" id="CHEBI:15377"/>
        <dbReference type="ChEBI" id="CHEBI:15378"/>
        <dbReference type="ChEBI" id="CHEBI:58141"/>
        <dbReference type="ChEBI" id="CHEBI:456216"/>
        <dbReference type="EC" id="3.6.1.41"/>
    </reaction>
</comment>
<evidence type="ECO:0000313" key="9">
    <source>
        <dbReference type="Proteomes" id="UP000293345"/>
    </source>
</evidence>
<dbReference type="GO" id="GO:0046872">
    <property type="term" value="F:metal ion binding"/>
    <property type="evidence" value="ECO:0007669"/>
    <property type="project" value="UniProtKB-KW"/>
</dbReference>
<keyword evidence="9" id="KW-1185">Reference proteome</keyword>
<dbReference type="InterPro" id="IPR051094">
    <property type="entry name" value="Diverse_Catalytic_Enzymes"/>
</dbReference>
<evidence type="ECO:0000256" key="4">
    <source>
        <dbReference type="ARBA" id="ARBA00022801"/>
    </source>
</evidence>
<dbReference type="PANTHER" id="PTHR35795">
    <property type="entry name" value="SLR1885 PROTEIN"/>
    <property type="match status" value="1"/>
</dbReference>
<dbReference type="GO" id="GO:0008803">
    <property type="term" value="F:bis(5'-nucleosyl)-tetraphosphatase (symmetrical) activity"/>
    <property type="evidence" value="ECO:0007669"/>
    <property type="project" value="UniProtKB-EC"/>
</dbReference>
<gene>
    <name evidence="8" type="ORF">ET524_01235</name>
</gene>
<dbReference type="CDD" id="cd00077">
    <property type="entry name" value="HDc"/>
    <property type="match status" value="1"/>
</dbReference>
<evidence type="ECO:0000256" key="5">
    <source>
        <dbReference type="ARBA" id="ARBA00023004"/>
    </source>
</evidence>
<sequence length="215" mass="24322">MTVKDAHVDVLSDAFFQARRAELAQRVKPKRFEHSLGVSEMAGRMARIYGADEGLARLAGLLHDWDKGYDDEGIRRRVAELGLAEQLASYMDMPHLLHGPTAAAALKRDFPQLPDALLRSIRLHTTGAVHMTDLDMIVYTADAIEPSRDYPGIEALRQLVGVVDLQELYLSTFQHVLENLVQRRKRIHPDTVTVWNSYVACDKKRRAQQHTKGNK</sequence>
<dbReference type="Pfam" id="PF01966">
    <property type="entry name" value="HD"/>
    <property type="match status" value="1"/>
</dbReference>
<evidence type="ECO:0000256" key="3">
    <source>
        <dbReference type="ARBA" id="ARBA00022741"/>
    </source>
</evidence>
<accession>A0A4V1QU81</accession>
<dbReference type="GO" id="GO:0000166">
    <property type="term" value="F:nucleotide binding"/>
    <property type="evidence" value="ECO:0007669"/>
    <property type="project" value="UniProtKB-KW"/>
</dbReference>
<proteinExistence type="predicted"/>
<dbReference type="EMBL" id="SDPW01000001">
    <property type="protein sequence ID" value="RXZ55047.1"/>
    <property type="molecule type" value="Genomic_DNA"/>
</dbReference>
<keyword evidence="3" id="KW-0547">Nucleotide-binding</keyword>
<dbReference type="InterPro" id="IPR006674">
    <property type="entry name" value="HD_domain"/>
</dbReference>
<evidence type="ECO:0000256" key="2">
    <source>
        <dbReference type="ARBA" id="ARBA00022723"/>
    </source>
</evidence>
<keyword evidence="2" id="KW-0479">Metal-binding</keyword>
<dbReference type="NCBIfam" id="TIGR00488">
    <property type="entry name" value="bis(5'-nucleosyl)-tetraphosphatase (symmetrical) YqeK"/>
    <property type="match status" value="1"/>
</dbReference>
<dbReference type="SUPFAM" id="SSF109604">
    <property type="entry name" value="HD-domain/PDEase-like"/>
    <property type="match status" value="1"/>
</dbReference>
<dbReference type="PANTHER" id="PTHR35795:SF1">
    <property type="entry name" value="BIS(5'-NUCLEOSYL)-TETRAPHOSPHATASE, SYMMETRICAL"/>
    <property type="match status" value="1"/>
</dbReference>
<dbReference type="NCBIfam" id="TIGR00277">
    <property type="entry name" value="HDIG"/>
    <property type="match status" value="1"/>
</dbReference>
<dbReference type="EC" id="3.6.1.41" evidence="1"/>
<dbReference type="InterPro" id="IPR003607">
    <property type="entry name" value="HD/PDEase_dom"/>
</dbReference>
<evidence type="ECO:0000313" key="8">
    <source>
        <dbReference type="EMBL" id="RXZ55047.1"/>
    </source>
</evidence>
<dbReference type="InterPro" id="IPR006675">
    <property type="entry name" value="HDIG_dom"/>
</dbReference>